<accession>A0ABR1X226</accession>
<evidence type="ECO:0000313" key="3">
    <source>
        <dbReference type="Proteomes" id="UP001433268"/>
    </source>
</evidence>
<sequence length="88" mass="9386">MPRVVPKQIPWVVRRLPAAGPVSGSSSNNGVQADRASKPRLGGQMDSTASLNASLSEQSMTGSSVYGGTSSFQEGRYLSPHNLFRHRS</sequence>
<feature type="compositionally biased region" description="Polar residues" evidence="1">
    <location>
        <begin position="45"/>
        <end position="73"/>
    </location>
</feature>
<dbReference type="Proteomes" id="UP001433268">
    <property type="component" value="Unassembled WGS sequence"/>
</dbReference>
<feature type="region of interest" description="Disordered" evidence="1">
    <location>
        <begin position="15"/>
        <end position="88"/>
    </location>
</feature>
<feature type="compositionally biased region" description="Low complexity" evidence="1">
    <location>
        <begin position="17"/>
        <end position="31"/>
    </location>
</feature>
<evidence type="ECO:0000256" key="1">
    <source>
        <dbReference type="SAM" id="MobiDB-lite"/>
    </source>
</evidence>
<dbReference type="GeneID" id="92041761"/>
<dbReference type="RefSeq" id="XP_066672319.1">
    <property type="nucleotide sequence ID" value="XM_066808701.1"/>
</dbReference>
<proteinExistence type="predicted"/>
<protein>
    <submittedName>
        <fullName evidence="2">Uncharacterized protein</fullName>
    </submittedName>
</protein>
<keyword evidence="3" id="KW-1185">Reference proteome</keyword>
<organism evidence="2 3">
    <name type="scientific">Apiospora hydei</name>
    <dbReference type="NCBI Taxonomy" id="1337664"/>
    <lineage>
        <taxon>Eukaryota</taxon>
        <taxon>Fungi</taxon>
        <taxon>Dikarya</taxon>
        <taxon>Ascomycota</taxon>
        <taxon>Pezizomycotina</taxon>
        <taxon>Sordariomycetes</taxon>
        <taxon>Xylariomycetidae</taxon>
        <taxon>Amphisphaeriales</taxon>
        <taxon>Apiosporaceae</taxon>
        <taxon>Apiospora</taxon>
    </lineage>
</organism>
<evidence type="ECO:0000313" key="2">
    <source>
        <dbReference type="EMBL" id="KAK8089425.1"/>
    </source>
</evidence>
<dbReference type="EMBL" id="JAQQWN010000004">
    <property type="protein sequence ID" value="KAK8089425.1"/>
    <property type="molecule type" value="Genomic_DNA"/>
</dbReference>
<comment type="caution">
    <text evidence="2">The sequence shown here is derived from an EMBL/GenBank/DDBJ whole genome shotgun (WGS) entry which is preliminary data.</text>
</comment>
<gene>
    <name evidence="2" type="ORF">PG997_004386</name>
</gene>
<reference evidence="2 3" key="1">
    <citation type="submission" date="2023-01" db="EMBL/GenBank/DDBJ databases">
        <title>Analysis of 21 Apiospora genomes using comparative genomics revels a genus with tremendous synthesis potential of carbohydrate active enzymes and secondary metabolites.</title>
        <authorList>
            <person name="Sorensen T."/>
        </authorList>
    </citation>
    <scope>NUCLEOTIDE SEQUENCE [LARGE SCALE GENOMIC DNA]</scope>
    <source>
        <strain evidence="2 3">CBS 114990</strain>
    </source>
</reference>
<name>A0ABR1X226_9PEZI</name>